<accession>A0A221P1P9</accession>
<protein>
    <submittedName>
        <fullName evidence="2">Uncharacterized protein</fullName>
    </submittedName>
</protein>
<feature type="transmembrane region" description="Helical" evidence="1">
    <location>
        <begin position="15"/>
        <end position="39"/>
    </location>
</feature>
<evidence type="ECO:0000256" key="1">
    <source>
        <dbReference type="SAM" id="Phobius"/>
    </source>
</evidence>
<dbReference type="AlphaFoldDB" id="A0A221P1P9"/>
<keyword evidence="1" id="KW-0472">Membrane</keyword>
<proteinExistence type="predicted"/>
<dbReference type="RefSeq" id="WP_039652835.1">
    <property type="nucleotide sequence ID" value="NZ_CP021080.1"/>
</dbReference>
<organism evidence="2 3">
    <name type="scientific">Streptomyces pluripotens</name>
    <dbReference type="NCBI Taxonomy" id="1355015"/>
    <lineage>
        <taxon>Bacteria</taxon>
        <taxon>Bacillati</taxon>
        <taxon>Actinomycetota</taxon>
        <taxon>Actinomycetes</taxon>
        <taxon>Kitasatosporales</taxon>
        <taxon>Streptomycetaceae</taxon>
        <taxon>Streptomyces</taxon>
    </lineage>
</organism>
<reference evidence="2 3" key="1">
    <citation type="submission" date="2017-07" db="EMBL/GenBank/DDBJ databases">
        <title>Genome sequence of Streptomyces pluripotens MUSC 137T.</title>
        <authorList>
            <person name="Ser H.-L."/>
            <person name="Lee L.-H."/>
        </authorList>
    </citation>
    <scope>NUCLEOTIDE SEQUENCE [LARGE SCALE GENOMIC DNA]</scope>
    <source>
        <strain evidence="2 3">MUSC 137</strain>
    </source>
</reference>
<dbReference type="STRING" id="1355015.LK06_020295"/>
<evidence type="ECO:0000313" key="3">
    <source>
        <dbReference type="Proteomes" id="UP000031501"/>
    </source>
</evidence>
<name>A0A221P1P9_9ACTN</name>
<dbReference type="KEGG" id="splu:LK06_020295"/>
<sequence>MNPLDFLARLAELGFLGAAGLVVGFFCLLAVLLGALTGLGRLAGRRRISAAPGEEPATLASFHWETDEG</sequence>
<dbReference type="EMBL" id="CP022433">
    <property type="protein sequence ID" value="ASN26150.1"/>
    <property type="molecule type" value="Genomic_DNA"/>
</dbReference>
<keyword evidence="3" id="KW-1185">Reference proteome</keyword>
<evidence type="ECO:0000313" key="2">
    <source>
        <dbReference type="EMBL" id="ASN26150.1"/>
    </source>
</evidence>
<gene>
    <name evidence="2" type="ORF">LK07_21450</name>
</gene>
<keyword evidence="1" id="KW-0812">Transmembrane</keyword>
<dbReference type="Proteomes" id="UP000031501">
    <property type="component" value="Chromosome"/>
</dbReference>
<keyword evidence="1" id="KW-1133">Transmembrane helix</keyword>